<organism evidence="3 4">
    <name type="scientific">Rhodopila globiformis</name>
    <name type="common">Rhodopseudomonas globiformis</name>
    <dbReference type="NCBI Taxonomy" id="1071"/>
    <lineage>
        <taxon>Bacteria</taxon>
        <taxon>Pseudomonadati</taxon>
        <taxon>Pseudomonadota</taxon>
        <taxon>Alphaproteobacteria</taxon>
        <taxon>Acetobacterales</taxon>
        <taxon>Acetobacteraceae</taxon>
        <taxon>Rhodopila</taxon>
    </lineage>
</organism>
<dbReference type="Gene3D" id="3.40.1620.10">
    <property type="entry name" value="YefM-like domain"/>
    <property type="match status" value="1"/>
</dbReference>
<dbReference type="Pfam" id="PF02604">
    <property type="entry name" value="PhdYeFM_antitox"/>
    <property type="match status" value="1"/>
</dbReference>
<gene>
    <name evidence="3" type="ORF">CCS01_23975</name>
</gene>
<dbReference type="SUPFAM" id="SSF143120">
    <property type="entry name" value="YefM-like"/>
    <property type="match status" value="1"/>
</dbReference>
<accession>A0A2S6N1R9</accession>
<name>A0A2S6N1R9_RHOGL</name>
<evidence type="ECO:0000313" key="3">
    <source>
        <dbReference type="EMBL" id="PPQ28562.1"/>
    </source>
</evidence>
<comment type="function">
    <text evidence="2">Antitoxin component of a type II toxin-antitoxin (TA) system.</text>
</comment>
<dbReference type="Proteomes" id="UP000239724">
    <property type="component" value="Unassembled WGS sequence"/>
</dbReference>
<protein>
    <recommendedName>
        <fullName evidence="2">Antitoxin</fullName>
    </recommendedName>
</protein>
<dbReference type="AlphaFoldDB" id="A0A2S6N1R9"/>
<sequence length="87" mass="10104">MRYIFGMVRTLTLRDANQSFARCIRDVEAGEEIVVTRNGRPVARIVPASRVRVLTPEQEAAWQRLEAEMNHGWRLGGAFNRDELYER</sequence>
<proteinExistence type="inferred from homology"/>
<comment type="similarity">
    <text evidence="1 2">Belongs to the phD/YefM antitoxin family.</text>
</comment>
<dbReference type="OrthoDB" id="7276624at2"/>
<reference evidence="3 4" key="1">
    <citation type="journal article" date="2018" name="Arch. Microbiol.">
        <title>New insights into the metabolic potential of the phototrophic purple bacterium Rhodopila globiformis DSM 161(T) from its draft genome sequence and evidence for a vanadium-dependent nitrogenase.</title>
        <authorList>
            <person name="Imhoff J.F."/>
            <person name="Rahn T."/>
            <person name="Kunzel S."/>
            <person name="Neulinger S.C."/>
        </authorList>
    </citation>
    <scope>NUCLEOTIDE SEQUENCE [LARGE SCALE GENOMIC DNA]</scope>
    <source>
        <strain evidence="3 4">DSM 161</strain>
    </source>
</reference>
<dbReference type="RefSeq" id="WP_104521349.1">
    <property type="nucleotide sequence ID" value="NZ_NHRY01000241.1"/>
</dbReference>
<comment type="caution">
    <text evidence="3">The sequence shown here is derived from an EMBL/GenBank/DDBJ whole genome shotgun (WGS) entry which is preliminary data.</text>
</comment>
<evidence type="ECO:0000256" key="1">
    <source>
        <dbReference type="ARBA" id="ARBA00009981"/>
    </source>
</evidence>
<dbReference type="InterPro" id="IPR006442">
    <property type="entry name" value="Antitoxin_Phd/YefM"/>
</dbReference>
<evidence type="ECO:0000256" key="2">
    <source>
        <dbReference type="RuleBase" id="RU362080"/>
    </source>
</evidence>
<dbReference type="EMBL" id="NHRY01000241">
    <property type="protein sequence ID" value="PPQ28562.1"/>
    <property type="molecule type" value="Genomic_DNA"/>
</dbReference>
<evidence type="ECO:0000313" key="4">
    <source>
        <dbReference type="Proteomes" id="UP000239724"/>
    </source>
</evidence>
<dbReference type="NCBIfam" id="TIGR01552">
    <property type="entry name" value="phd_fam"/>
    <property type="match status" value="1"/>
</dbReference>
<keyword evidence="4" id="KW-1185">Reference proteome</keyword>
<dbReference type="InterPro" id="IPR036165">
    <property type="entry name" value="YefM-like_sf"/>
</dbReference>